<dbReference type="PANTHER" id="PTHR30273:SF2">
    <property type="entry name" value="PROTEIN FECR"/>
    <property type="match status" value="1"/>
</dbReference>
<gene>
    <name evidence="3" type="ORF">GU926_03940</name>
</gene>
<dbReference type="PANTHER" id="PTHR30273">
    <property type="entry name" value="PERIPLASMIC SIGNAL SENSOR AND SIGMA FACTOR ACTIVATOR FECR-RELATED"/>
    <property type="match status" value="1"/>
</dbReference>
<dbReference type="Proteomes" id="UP000464214">
    <property type="component" value="Chromosome"/>
</dbReference>
<dbReference type="PIRSF" id="PIRSF018266">
    <property type="entry name" value="FecR"/>
    <property type="match status" value="1"/>
</dbReference>
<name>A0A6P1NXN7_9BACT</name>
<dbReference type="InterPro" id="IPR012373">
    <property type="entry name" value="Ferrdict_sens_TM"/>
</dbReference>
<organism evidence="3 4">
    <name type="scientific">Nibribacter ruber</name>
    <dbReference type="NCBI Taxonomy" id="2698458"/>
    <lineage>
        <taxon>Bacteria</taxon>
        <taxon>Pseudomonadati</taxon>
        <taxon>Bacteroidota</taxon>
        <taxon>Cytophagia</taxon>
        <taxon>Cytophagales</taxon>
        <taxon>Hymenobacteraceae</taxon>
        <taxon>Nibribacter</taxon>
    </lineage>
</organism>
<protein>
    <submittedName>
        <fullName evidence="3">DUF4974 domain-containing protein</fullName>
    </submittedName>
</protein>
<reference evidence="3 4" key="1">
    <citation type="submission" date="2020-01" db="EMBL/GenBank/DDBJ databases">
        <authorList>
            <person name="Kim M."/>
        </authorList>
    </citation>
    <scope>NUCLEOTIDE SEQUENCE [LARGE SCALE GENOMIC DNA]</scope>
    <source>
        <strain evidence="3 4">BT10</strain>
    </source>
</reference>
<evidence type="ECO:0000259" key="2">
    <source>
        <dbReference type="Pfam" id="PF16344"/>
    </source>
</evidence>
<dbReference type="InterPro" id="IPR006860">
    <property type="entry name" value="FecR"/>
</dbReference>
<dbReference type="AlphaFoldDB" id="A0A6P1NXN7"/>
<accession>A0A6P1NXN7</accession>
<dbReference type="Gene3D" id="3.55.50.30">
    <property type="match status" value="1"/>
</dbReference>
<keyword evidence="4" id="KW-1185">Reference proteome</keyword>
<sequence length="346" mass="38211">MTQTTPVNHESPEWVLMAKALRGELNDEEQKEFSAWLAQEESHAQQWTDALETWQRVGLEQHSAFEPDARAAWQKVCAKANIHTPVIPAVEAQEAVVLPMFNWSSLAKFAAVFVLAAGLAWLGYSRFGGSEEWTQVATLTGERKVFYLPDSSRVVLNENSTLRYLASFEGDERKVELTGEGFFEVQKNPSKPFLITSGDAQTKVLGTSFNVWALKDEKEVAVTVSTGKVSFSSLQTQNNVILTPGFTGRLNANGQVEKQLTEEALAPTWQTLTFKGTTLGQMEKTLEAYFGVDITLNNNTLQHCTFTGTFNHPHLKEVLAVLAASNGFTVLQPTANNYIISGDGCQ</sequence>
<proteinExistence type="predicted"/>
<evidence type="ECO:0000313" key="3">
    <source>
        <dbReference type="EMBL" id="QHL86635.1"/>
    </source>
</evidence>
<dbReference type="Pfam" id="PF04773">
    <property type="entry name" value="FecR"/>
    <property type="match status" value="1"/>
</dbReference>
<dbReference type="InterPro" id="IPR032508">
    <property type="entry name" value="FecR_C"/>
</dbReference>
<dbReference type="EMBL" id="CP047897">
    <property type="protein sequence ID" value="QHL86635.1"/>
    <property type="molecule type" value="Genomic_DNA"/>
</dbReference>
<evidence type="ECO:0000313" key="4">
    <source>
        <dbReference type="Proteomes" id="UP000464214"/>
    </source>
</evidence>
<feature type="domain" description="FecR protein" evidence="1">
    <location>
        <begin position="135"/>
        <end position="229"/>
    </location>
</feature>
<dbReference type="Gene3D" id="2.60.120.1440">
    <property type="match status" value="1"/>
</dbReference>
<feature type="domain" description="Protein FecR C-terminal" evidence="2">
    <location>
        <begin position="272"/>
        <end position="330"/>
    </location>
</feature>
<evidence type="ECO:0000259" key="1">
    <source>
        <dbReference type="Pfam" id="PF04773"/>
    </source>
</evidence>
<dbReference type="KEGG" id="nib:GU926_03940"/>
<dbReference type="RefSeq" id="WP_160689224.1">
    <property type="nucleotide sequence ID" value="NZ_CP047897.1"/>
</dbReference>
<dbReference type="Pfam" id="PF16344">
    <property type="entry name" value="FecR_C"/>
    <property type="match status" value="1"/>
</dbReference>
<dbReference type="GO" id="GO:0016989">
    <property type="term" value="F:sigma factor antagonist activity"/>
    <property type="evidence" value="ECO:0007669"/>
    <property type="project" value="TreeGrafter"/>
</dbReference>